<name>A0A067N779_BOTB1</name>
<dbReference type="GO" id="GO:0050278">
    <property type="term" value="F:sedoheptulose-bisphosphatase activity"/>
    <property type="evidence" value="ECO:0007669"/>
    <property type="project" value="TreeGrafter"/>
</dbReference>
<feature type="binding site" evidence="2">
    <location>
        <begin position="95"/>
        <end position="98"/>
    </location>
    <ligand>
        <name>substrate</name>
    </ligand>
</feature>
<dbReference type="EMBL" id="KL198019">
    <property type="protein sequence ID" value="KDQ19646.1"/>
    <property type="molecule type" value="Genomic_DNA"/>
</dbReference>
<feature type="binding site" evidence="2">
    <location>
        <begin position="25"/>
        <end position="26"/>
    </location>
    <ligand>
        <name>substrate</name>
    </ligand>
</feature>
<evidence type="ECO:0000256" key="2">
    <source>
        <dbReference type="PIRSR" id="PIRSR613078-2"/>
    </source>
</evidence>
<dbReference type="OrthoDB" id="4818801at2759"/>
<dbReference type="HOGENOM" id="CLU_033323_13_0_1"/>
<proteinExistence type="predicted"/>
<dbReference type="CDD" id="cd07067">
    <property type="entry name" value="HP_PGM_like"/>
    <property type="match status" value="1"/>
</dbReference>
<evidence type="ECO:0000313" key="3">
    <source>
        <dbReference type="EMBL" id="KDQ19646.1"/>
    </source>
</evidence>
<dbReference type="InterPro" id="IPR013078">
    <property type="entry name" value="His_Pase_superF_clade-1"/>
</dbReference>
<dbReference type="PANTHER" id="PTHR48100:SF15">
    <property type="entry name" value="SEDOHEPTULOSE 1,7-BISPHOSPHATASE"/>
    <property type="match status" value="1"/>
</dbReference>
<reference evidence="4" key="1">
    <citation type="journal article" date="2014" name="Proc. Natl. Acad. Sci. U.S.A.">
        <title>Extensive sampling of basidiomycete genomes demonstrates inadequacy of the white-rot/brown-rot paradigm for wood decay fungi.</title>
        <authorList>
            <person name="Riley R."/>
            <person name="Salamov A.A."/>
            <person name="Brown D.W."/>
            <person name="Nagy L.G."/>
            <person name="Floudas D."/>
            <person name="Held B.W."/>
            <person name="Levasseur A."/>
            <person name="Lombard V."/>
            <person name="Morin E."/>
            <person name="Otillar R."/>
            <person name="Lindquist E.A."/>
            <person name="Sun H."/>
            <person name="LaButti K.M."/>
            <person name="Schmutz J."/>
            <person name="Jabbour D."/>
            <person name="Luo H."/>
            <person name="Baker S.E."/>
            <person name="Pisabarro A.G."/>
            <person name="Walton J.D."/>
            <person name="Blanchette R.A."/>
            <person name="Henrissat B."/>
            <person name="Martin F."/>
            <person name="Cullen D."/>
            <person name="Hibbett D.S."/>
            <person name="Grigoriev I.V."/>
        </authorList>
    </citation>
    <scope>NUCLEOTIDE SEQUENCE [LARGE SCALE GENOMIC DNA]</scope>
    <source>
        <strain evidence="4">FD-172 SS1</strain>
    </source>
</reference>
<dbReference type="AlphaFoldDB" id="A0A067N779"/>
<dbReference type="Proteomes" id="UP000027195">
    <property type="component" value="Unassembled WGS sequence"/>
</dbReference>
<organism evidence="3 4">
    <name type="scientific">Botryobasidium botryosum (strain FD-172 SS1)</name>
    <dbReference type="NCBI Taxonomy" id="930990"/>
    <lineage>
        <taxon>Eukaryota</taxon>
        <taxon>Fungi</taxon>
        <taxon>Dikarya</taxon>
        <taxon>Basidiomycota</taxon>
        <taxon>Agaricomycotina</taxon>
        <taxon>Agaricomycetes</taxon>
        <taxon>Cantharellales</taxon>
        <taxon>Botryobasidiaceae</taxon>
        <taxon>Botryobasidium</taxon>
    </lineage>
</organism>
<feature type="binding site" evidence="2">
    <location>
        <position position="69"/>
    </location>
    <ligand>
        <name>substrate</name>
    </ligand>
</feature>
<gene>
    <name evidence="3" type="ORF">BOTBODRAFT_28214</name>
</gene>
<evidence type="ECO:0008006" key="5">
    <source>
        <dbReference type="Google" id="ProtNLM"/>
    </source>
</evidence>
<feature type="active site" description="Proton donor/acceptor" evidence="1">
    <location>
        <position position="95"/>
    </location>
</feature>
<dbReference type="Gene3D" id="3.40.50.1240">
    <property type="entry name" value="Phosphoglycerate mutase-like"/>
    <property type="match status" value="1"/>
</dbReference>
<dbReference type="InterPro" id="IPR029033">
    <property type="entry name" value="His_PPase_superfam"/>
</dbReference>
<dbReference type="SMART" id="SM00855">
    <property type="entry name" value="PGAM"/>
    <property type="match status" value="1"/>
</dbReference>
<dbReference type="InParanoid" id="A0A067N779"/>
<dbReference type="PANTHER" id="PTHR48100">
    <property type="entry name" value="BROAD-SPECIFICITY PHOSPHATASE YOR283W-RELATED"/>
    <property type="match status" value="1"/>
</dbReference>
<evidence type="ECO:0000256" key="1">
    <source>
        <dbReference type="PIRSR" id="PIRSR613078-1"/>
    </source>
</evidence>
<dbReference type="STRING" id="930990.A0A067N779"/>
<dbReference type="Pfam" id="PF00300">
    <property type="entry name" value="His_Phos_1"/>
    <property type="match status" value="1"/>
</dbReference>
<feature type="active site" description="Tele-phosphohistidine intermediate" evidence="1">
    <location>
        <position position="13"/>
    </location>
</feature>
<dbReference type="SUPFAM" id="SSF53254">
    <property type="entry name" value="Phosphoglycerate mutase-like"/>
    <property type="match status" value="1"/>
</dbReference>
<dbReference type="GO" id="GO:0046390">
    <property type="term" value="P:ribose phosphate biosynthetic process"/>
    <property type="evidence" value="ECO:0007669"/>
    <property type="project" value="TreeGrafter"/>
</dbReference>
<sequence length="216" mass="24490">MSPPIPRLIIIRHGETEWSQNGRHTGRTDIPLTEHGVGLIRNRAPDIVGPGKLIDPDRIGFAFVSPRQRAHKTFHLLFENLEKPPPHEITEEVREWDYGDFEGLKAAEIKQKQPGWSIWTDGCPNGESAEEMQVRVDKVIEKVRNIHRAYCGGDGKRDVMIFAHGHFSRVLLARWMEFPLTLGNHFNVEPAGIALLSYNHLSLEEPALSGLNLHAY</sequence>
<protein>
    <recommendedName>
        <fullName evidence="5">Phosphoglycerate mutase-like protein</fullName>
    </recommendedName>
</protein>
<dbReference type="InterPro" id="IPR050275">
    <property type="entry name" value="PGM_Phosphatase"/>
</dbReference>
<evidence type="ECO:0000313" key="4">
    <source>
        <dbReference type="Proteomes" id="UP000027195"/>
    </source>
</evidence>
<accession>A0A067N779</accession>
<keyword evidence="4" id="KW-1185">Reference proteome</keyword>
<dbReference type="FunCoup" id="A0A067N779">
    <property type="interactions" value="309"/>
</dbReference>